<sequence>MNWEIVESGPIDAAHSVLLLPGGMCTAAFYQDLMAEPSLTGVRLVAATLPGFGGTPPPEDLGLENYARLAAGLAAEHGCDAVVGHSFGANVAMEMAVSAGFTGPLVLLAPSLSRGDAAMPLRVLNQLGKVLGHLPYIAALKALEPALKKEVSPERHATLAAEIRRNDPRVNRRQVRAYLEHLDGQGAGPLCASGVPAWLVFGEKDDVGLTDDERSTLEACAQTKVVMVPGAGHMTLTSHPTLVAEILLEALASVD</sequence>
<dbReference type="PANTHER" id="PTHR43194:SF5">
    <property type="entry name" value="PIMELOYL-[ACYL-CARRIER PROTEIN] METHYL ESTER ESTERASE"/>
    <property type="match status" value="1"/>
</dbReference>
<feature type="domain" description="AB hydrolase-1" evidence="1">
    <location>
        <begin position="17"/>
        <end position="245"/>
    </location>
</feature>
<dbReference type="InterPro" id="IPR029058">
    <property type="entry name" value="AB_hydrolase_fold"/>
</dbReference>
<reference evidence="3" key="1">
    <citation type="submission" date="2016-10" db="EMBL/GenBank/DDBJ databases">
        <authorList>
            <person name="Varghese N."/>
            <person name="Submissions S."/>
        </authorList>
    </citation>
    <scope>NUCLEOTIDE SEQUENCE [LARGE SCALE GENOMIC DNA]</scope>
    <source>
        <strain evidence="3">IBRC-M 10655</strain>
    </source>
</reference>
<dbReference type="GO" id="GO:0003824">
    <property type="term" value="F:catalytic activity"/>
    <property type="evidence" value="ECO:0007669"/>
    <property type="project" value="UniProtKB-ARBA"/>
</dbReference>
<dbReference type="AlphaFoldDB" id="A0A1H0TS35"/>
<gene>
    <name evidence="2" type="ORF">SAMN05192558_110156</name>
</gene>
<accession>A0A1H0TS35</accession>
<dbReference type="OrthoDB" id="3685309at2"/>
<organism evidence="2 3">
    <name type="scientific">Actinokineospora alba</name>
    <dbReference type="NCBI Taxonomy" id="504798"/>
    <lineage>
        <taxon>Bacteria</taxon>
        <taxon>Bacillati</taxon>
        <taxon>Actinomycetota</taxon>
        <taxon>Actinomycetes</taxon>
        <taxon>Pseudonocardiales</taxon>
        <taxon>Pseudonocardiaceae</taxon>
        <taxon>Actinokineospora</taxon>
    </lineage>
</organism>
<dbReference type="Proteomes" id="UP000199651">
    <property type="component" value="Unassembled WGS sequence"/>
</dbReference>
<dbReference type="EMBL" id="FNJB01000010">
    <property type="protein sequence ID" value="SDP56671.1"/>
    <property type="molecule type" value="Genomic_DNA"/>
</dbReference>
<dbReference type="PANTHER" id="PTHR43194">
    <property type="entry name" value="HYDROLASE ALPHA/BETA FOLD FAMILY"/>
    <property type="match status" value="1"/>
</dbReference>
<dbReference type="InterPro" id="IPR050228">
    <property type="entry name" value="Carboxylesterase_BioH"/>
</dbReference>
<dbReference type="SUPFAM" id="SSF53474">
    <property type="entry name" value="alpha/beta-Hydrolases"/>
    <property type="match status" value="1"/>
</dbReference>
<protein>
    <submittedName>
        <fullName evidence="2">Pimeloyl-ACP methyl ester carboxylesterase</fullName>
    </submittedName>
</protein>
<dbReference type="STRING" id="504798.SAMN05421871_110156"/>
<proteinExistence type="predicted"/>
<evidence type="ECO:0000313" key="3">
    <source>
        <dbReference type="Proteomes" id="UP000199651"/>
    </source>
</evidence>
<dbReference type="InterPro" id="IPR000073">
    <property type="entry name" value="AB_hydrolase_1"/>
</dbReference>
<name>A0A1H0TS35_9PSEU</name>
<dbReference type="Gene3D" id="3.40.50.1820">
    <property type="entry name" value="alpha/beta hydrolase"/>
    <property type="match status" value="1"/>
</dbReference>
<evidence type="ECO:0000259" key="1">
    <source>
        <dbReference type="Pfam" id="PF12697"/>
    </source>
</evidence>
<evidence type="ECO:0000313" key="2">
    <source>
        <dbReference type="EMBL" id="SDP56671.1"/>
    </source>
</evidence>
<dbReference type="RefSeq" id="WP_091381035.1">
    <property type="nucleotide sequence ID" value="NZ_FNDV01000010.1"/>
</dbReference>
<dbReference type="Pfam" id="PF12697">
    <property type="entry name" value="Abhydrolase_6"/>
    <property type="match status" value="1"/>
</dbReference>
<keyword evidence="3" id="KW-1185">Reference proteome</keyword>